<dbReference type="Gene3D" id="3.40.50.300">
    <property type="entry name" value="P-loop containing nucleotide triphosphate hydrolases"/>
    <property type="match status" value="1"/>
</dbReference>
<organism evidence="1 2">
    <name type="scientific">Quadrisphaera setariae</name>
    <dbReference type="NCBI Taxonomy" id="2593304"/>
    <lineage>
        <taxon>Bacteria</taxon>
        <taxon>Bacillati</taxon>
        <taxon>Actinomycetota</taxon>
        <taxon>Actinomycetes</taxon>
        <taxon>Kineosporiales</taxon>
        <taxon>Kineosporiaceae</taxon>
        <taxon>Quadrisphaera</taxon>
    </lineage>
</organism>
<dbReference type="InterPro" id="IPR027417">
    <property type="entry name" value="P-loop_NTPase"/>
</dbReference>
<dbReference type="OrthoDB" id="5187352at2"/>
<reference evidence="1 2" key="1">
    <citation type="submission" date="2019-07" db="EMBL/GenBank/DDBJ databases">
        <title>Quadrisphaera sp. strain DD2A genome sequencing and assembly.</title>
        <authorList>
            <person name="Kim I."/>
        </authorList>
    </citation>
    <scope>NUCLEOTIDE SEQUENCE [LARGE SCALE GENOMIC DNA]</scope>
    <source>
        <strain evidence="1 2">DD2A</strain>
    </source>
</reference>
<comment type="caution">
    <text evidence="1">The sequence shown here is derived from an EMBL/GenBank/DDBJ whole genome shotgun (WGS) entry which is preliminary data.</text>
</comment>
<sequence length="197" mass="21278">MSADAAVVFMLGYPGTGTRTVGGHVAAQLGGVLVDNALINRPVLEVLQWDGVAPLPEGVWDRVVPIRDAVLGAVEDLAPPSTSFVFTNVLEDEPSAAPAYERIRSLAHRRGSLFLAVMIECDVDAQVSRIDTPDRIALRKGSDPEGYRGHRLTTRLFQPPAGDLLTIDTTTTTPADNAARIVSELRNRGLRDRRSGR</sequence>
<evidence type="ECO:0008006" key="3">
    <source>
        <dbReference type="Google" id="ProtNLM"/>
    </source>
</evidence>
<name>A0A5C8ZKD8_9ACTN</name>
<dbReference type="Proteomes" id="UP000321234">
    <property type="component" value="Unassembled WGS sequence"/>
</dbReference>
<gene>
    <name evidence="1" type="ORF">FMM08_05085</name>
</gene>
<dbReference type="RefSeq" id="WP_147925232.1">
    <property type="nucleotide sequence ID" value="NZ_VKAC01000002.1"/>
</dbReference>
<dbReference type="EMBL" id="VKAC01000002">
    <property type="protein sequence ID" value="TXR57593.1"/>
    <property type="molecule type" value="Genomic_DNA"/>
</dbReference>
<proteinExistence type="predicted"/>
<evidence type="ECO:0000313" key="1">
    <source>
        <dbReference type="EMBL" id="TXR57593.1"/>
    </source>
</evidence>
<evidence type="ECO:0000313" key="2">
    <source>
        <dbReference type="Proteomes" id="UP000321234"/>
    </source>
</evidence>
<keyword evidence="2" id="KW-1185">Reference proteome</keyword>
<dbReference type="AlphaFoldDB" id="A0A5C8ZKD8"/>
<protein>
    <recommendedName>
        <fullName evidence="3">Shikimate kinase</fullName>
    </recommendedName>
</protein>
<dbReference type="SUPFAM" id="SSF52540">
    <property type="entry name" value="P-loop containing nucleoside triphosphate hydrolases"/>
    <property type="match status" value="1"/>
</dbReference>
<accession>A0A5C8ZKD8</accession>